<proteinExistence type="predicted"/>
<name>A0A1I6GBA9_9EURY</name>
<gene>
    <name evidence="1" type="ORF">SAMN04487947_0866</name>
</gene>
<reference evidence="2" key="1">
    <citation type="submission" date="2016-10" db="EMBL/GenBank/DDBJ databases">
        <authorList>
            <person name="Varghese N."/>
            <person name="Submissions S."/>
        </authorList>
    </citation>
    <scope>NUCLEOTIDE SEQUENCE [LARGE SCALE GENOMIC DNA]</scope>
    <source>
        <strain evidence="2">CGMCC 1.7736</strain>
    </source>
</reference>
<organism evidence="1 2">
    <name type="scientific">Halogeometricum rufum</name>
    <dbReference type="NCBI Taxonomy" id="553469"/>
    <lineage>
        <taxon>Archaea</taxon>
        <taxon>Methanobacteriati</taxon>
        <taxon>Methanobacteriota</taxon>
        <taxon>Stenosarchaea group</taxon>
        <taxon>Halobacteria</taxon>
        <taxon>Halobacteriales</taxon>
        <taxon>Haloferacaceae</taxon>
        <taxon>Halogeometricum</taxon>
    </lineage>
</organism>
<dbReference type="Proteomes" id="UP000198531">
    <property type="component" value="Unassembled WGS sequence"/>
</dbReference>
<keyword evidence="2" id="KW-1185">Reference proteome</keyword>
<evidence type="ECO:0008006" key="3">
    <source>
        <dbReference type="Google" id="ProtNLM"/>
    </source>
</evidence>
<dbReference type="AlphaFoldDB" id="A0A1I6GBA9"/>
<dbReference type="EMBL" id="FOYT01000001">
    <property type="protein sequence ID" value="SFR39482.1"/>
    <property type="molecule type" value="Genomic_DNA"/>
</dbReference>
<evidence type="ECO:0000313" key="2">
    <source>
        <dbReference type="Proteomes" id="UP000198531"/>
    </source>
</evidence>
<dbReference type="RefSeq" id="WP_089804913.1">
    <property type="nucleotide sequence ID" value="NZ_FOYT01000001.1"/>
</dbReference>
<dbReference type="STRING" id="553469.SAMN04487947_0866"/>
<evidence type="ECO:0000313" key="1">
    <source>
        <dbReference type="EMBL" id="SFR39482.1"/>
    </source>
</evidence>
<protein>
    <recommendedName>
        <fullName evidence="3">Transcriptional regulator</fullName>
    </recommendedName>
</protein>
<accession>A0A1I6GBA9</accession>
<dbReference type="OrthoDB" id="221308at2157"/>
<sequence>MSDETEPAADDVTVSMEITGTYDDVLSRLSPTEERRQGVEPLLQDVEVVLETLERMGEGTRSAVANNLPTETAAELDAEAVVELLHVLKRYDLVVLEGNTWKPKGGDEL</sequence>